<dbReference type="GO" id="GO:0019120">
    <property type="term" value="F:hydrolase activity, acting on acid halide bonds, in C-halide compounds"/>
    <property type="evidence" value="ECO:0007669"/>
    <property type="project" value="InterPro"/>
</dbReference>
<dbReference type="NCBIfam" id="TIGR01428">
    <property type="entry name" value="HAD_type_II"/>
    <property type="match status" value="1"/>
</dbReference>
<dbReference type="EMBL" id="CAEZWD010000030">
    <property type="protein sequence ID" value="CAB4645899.1"/>
    <property type="molecule type" value="Genomic_DNA"/>
</dbReference>
<name>A0A6J6KDJ7_9ZZZZ</name>
<dbReference type="InterPro" id="IPR006439">
    <property type="entry name" value="HAD-SF_hydro_IA"/>
</dbReference>
<dbReference type="SFLD" id="SFLDG01129">
    <property type="entry name" value="C1.5:_HAD__Beta-PGM__Phosphata"/>
    <property type="match status" value="1"/>
</dbReference>
<dbReference type="InterPro" id="IPR036412">
    <property type="entry name" value="HAD-like_sf"/>
</dbReference>
<sequence length="231" mass="25066">MVDYQAYDALTFDCYGTLIDWESGILAGLRAALGSEVAEATDAELLGEFSTHEHDAEVPYKGYREVLGLTLRMLASARGITTTPEQEAQFGGSVVDWPAFPDSHDALVELQKHYKLVVITNCDDDLFAASAKRLGIKFDEVITAQQVGSYKPNIDNFHFAHEKVERTLGITKDRILHVAQSLFHDHAPAKSIGMTTVHIKRRGNGAAPAASAAPDQVFPDMASFASAVTGS</sequence>
<dbReference type="PANTHER" id="PTHR43316">
    <property type="entry name" value="HYDROLASE, HALOACID DELAHOGENASE-RELATED"/>
    <property type="match status" value="1"/>
</dbReference>
<evidence type="ECO:0000313" key="2">
    <source>
        <dbReference type="EMBL" id="CAB4645899.1"/>
    </source>
</evidence>
<accession>A0A6J6KDJ7</accession>
<keyword evidence="1" id="KW-0378">Hydrolase</keyword>
<dbReference type="SUPFAM" id="SSF56784">
    <property type="entry name" value="HAD-like"/>
    <property type="match status" value="1"/>
</dbReference>
<dbReference type="Pfam" id="PF00702">
    <property type="entry name" value="Hydrolase"/>
    <property type="match status" value="1"/>
</dbReference>
<organism evidence="2">
    <name type="scientific">freshwater metagenome</name>
    <dbReference type="NCBI Taxonomy" id="449393"/>
    <lineage>
        <taxon>unclassified sequences</taxon>
        <taxon>metagenomes</taxon>
        <taxon>ecological metagenomes</taxon>
    </lineage>
</organism>
<reference evidence="2" key="1">
    <citation type="submission" date="2020-05" db="EMBL/GenBank/DDBJ databases">
        <authorList>
            <person name="Chiriac C."/>
            <person name="Salcher M."/>
            <person name="Ghai R."/>
            <person name="Kavagutti S V."/>
        </authorList>
    </citation>
    <scope>NUCLEOTIDE SEQUENCE</scope>
</reference>
<dbReference type="InterPro" id="IPR023214">
    <property type="entry name" value="HAD_sf"/>
</dbReference>
<dbReference type="AlphaFoldDB" id="A0A6J6KDJ7"/>
<dbReference type="NCBIfam" id="TIGR01493">
    <property type="entry name" value="HAD-SF-IA-v2"/>
    <property type="match status" value="1"/>
</dbReference>
<dbReference type="InterPro" id="IPR051540">
    <property type="entry name" value="S-2-haloacid_dehalogenase"/>
</dbReference>
<dbReference type="InterPro" id="IPR006328">
    <property type="entry name" value="2-HAD"/>
</dbReference>
<proteinExistence type="predicted"/>
<evidence type="ECO:0000256" key="1">
    <source>
        <dbReference type="ARBA" id="ARBA00022801"/>
    </source>
</evidence>
<dbReference type="Gene3D" id="1.10.150.750">
    <property type="match status" value="1"/>
</dbReference>
<dbReference type="PANTHER" id="PTHR43316:SF9">
    <property type="entry name" value="ACID DEHALOGENASE, PUTATIVE (AFU_ORTHOLOGUE AFUA_6G14460)-RELATED"/>
    <property type="match status" value="1"/>
</dbReference>
<gene>
    <name evidence="2" type="ORF">UFOPK2171_00386</name>
</gene>
<dbReference type="SFLD" id="SFLDS00003">
    <property type="entry name" value="Haloacid_Dehalogenase"/>
    <property type="match status" value="1"/>
</dbReference>
<protein>
    <submittedName>
        <fullName evidence="2">Unannotated protein</fullName>
    </submittedName>
</protein>
<dbReference type="Gene3D" id="3.40.50.1000">
    <property type="entry name" value="HAD superfamily/HAD-like"/>
    <property type="match status" value="1"/>
</dbReference>